<evidence type="ECO:0000313" key="3">
    <source>
        <dbReference type="Proteomes" id="UP000186698"/>
    </source>
</evidence>
<dbReference type="Pfam" id="PF15072">
    <property type="entry name" value="HROB"/>
    <property type="match status" value="1"/>
</dbReference>
<dbReference type="InterPro" id="IPR028045">
    <property type="entry name" value="HROB"/>
</dbReference>
<dbReference type="PANTHER" id="PTHR14523">
    <property type="entry name" value="UNCHARACTERIZED PROTEIN C17ORF53 HOMOLOG"/>
    <property type="match status" value="1"/>
</dbReference>
<feature type="region of interest" description="Disordered" evidence="1">
    <location>
        <begin position="476"/>
        <end position="528"/>
    </location>
</feature>
<organism evidence="3 4">
    <name type="scientific">Xenopus laevis</name>
    <name type="common">African clawed frog</name>
    <dbReference type="NCBI Taxonomy" id="8355"/>
    <lineage>
        <taxon>Eukaryota</taxon>
        <taxon>Metazoa</taxon>
        <taxon>Chordata</taxon>
        <taxon>Craniata</taxon>
        <taxon>Vertebrata</taxon>
        <taxon>Euteleostomi</taxon>
        <taxon>Amphibia</taxon>
        <taxon>Batrachia</taxon>
        <taxon>Anura</taxon>
        <taxon>Pipoidea</taxon>
        <taxon>Pipidae</taxon>
        <taxon>Xenopodinae</taxon>
        <taxon>Xenopus</taxon>
        <taxon>Xenopus</taxon>
    </lineage>
</organism>
<feature type="region of interest" description="Disordered" evidence="1">
    <location>
        <begin position="49"/>
        <end position="75"/>
    </location>
</feature>
<dbReference type="KEGG" id="xla:108700834"/>
<dbReference type="RefSeq" id="XP_041432423.1">
    <property type="nucleotide sequence ID" value="XM_041576489.1"/>
</dbReference>
<evidence type="ECO:0000256" key="1">
    <source>
        <dbReference type="SAM" id="MobiDB-lite"/>
    </source>
</evidence>
<feature type="region of interest" description="Disordered" evidence="1">
    <location>
        <begin position="236"/>
        <end position="258"/>
    </location>
</feature>
<protein>
    <submittedName>
        <fullName evidence="4">Homologous recombination OB-fold protein isoform X1</fullName>
    </submittedName>
</protein>
<dbReference type="OrthoDB" id="21443at2759"/>
<dbReference type="InterPro" id="IPR058570">
    <property type="entry name" value="HROB_OB"/>
</dbReference>
<keyword evidence="3" id="KW-1185">Reference proteome</keyword>
<sequence length="545" mass="59215">MALRFQNLFSSENDDFDDEDFLSALDNTEENVLYTVPSGLRSLRPISHAPAKCTDEPKSQVPPPPPWHQKEVEKHDQTQRTFDLAQDMDDEELLSVCSMLEVPQEAGQSMSVGSAGNSSSSLRLCPTGKASVGFQAHDPRSSYKGAAVCQPGTYQMNSVGANSPSPLQIPSKGTEHFQSPGPTAKRPCRRDMIDPQSVTPHRVETQSHCTPSVQLRPVVQGLSSTSQPWRGGTLHRNSPVSSAQNVHTTPKAPLISPRPLIPNSLQTPVVTNHLVQLVTAANQTPRRLSWETPPPKERRFPGPAGLLPQQGSTRGLDEILVSTPHTPAHGARAKLGTKQTSMASPQPIEEEFGRGPWAALKAELALDENDPSCFLRTYSVVMVLRKAALKQLPKNKVPRMAVALKSLTPANGDASAVFRDHTGDIQGTVHHLLLEEKESDLKVGSVLLLQQVGVFSPSHRNHYLNVTPNNLVRIYPPEAEGPHTRLETPPVASEQTDLNSNRVRSPARPSAAIRTAGAAQPSSLGEWDMDDLDSLLCDLSEDTGD</sequence>
<dbReference type="AlphaFoldDB" id="A0A8J1LS97"/>
<reference evidence="4" key="1">
    <citation type="submission" date="2025-08" db="UniProtKB">
        <authorList>
            <consortium name="RefSeq"/>
        </authorList>
    </citation>
    <scope>IDENTIFICATION</scope>
    <source>
        <strain evidence="4">J_2021</strain>
        <tissue evidence="4">Erythrocytes</tissue>
    </source>
</reference>
<proteinExistence type="predicted"/>
<accession>A0A8J1LS97</accession>
<feature type="region of interest" description="Disordered" evidence="1">
    <location>
        <begin position="172"/>
        <end position="209"/>
    </location>
</feature>
<feature type="region of interest" description="Disordered" evidence="1">
    <location>
        <begin position="285"/>
        <end position="309"/>
    </location>
</feature>
<feature type="domain" description="Homologous recombination OB-fold protein OB-fold" evidence="2">
    <location>
        <begin position="395"/>
        <end position="478"/>
    </location>
</feature>
<dbReference type="GeneID" id="108700834"/>
<feature type="compositionally biased region" description="Polar residues" evidence="1">
    <location>
        <begin position="493"/>
        <end position="503"/>
    </location>
</feature>
<dbReference type="GO" id="GO:0000725">
    <property type="term" value="P:recombinational repair"/>
    <property type="evidence" value="ECO:0007669"/>
    <property type="project" value="InterPro"/>
</dbReference>
<feature type="compositionally biased region" description="Polar residues" evidence="1">
    <location>
        <begin position="236"/>
        <end position="248"/>
    </location>
</feature>
<evidence type="ECO:0000313" key="4">
    <source>
        <dbReference type="RefSeq" id="XP_041432423.1"/>
    </source>
</evidence>
<dbReference type="Proteomes" id="UP000186698">
    <property type="component" value="Chromosome 9_10L"/>
</dbReference>
<evidence type="ECO:0000259" key="2">
    <source>
        <dbReference type="Pfam" id="PF15072"/>
    </source>
</evidence>
<gene>
    <name evidence="4" type="primary">hrob.L</name>
</gene>
<name>A0A8J1LS97_XENLA</name>
<dbReference type="PANTHER" id="PTHR14523:SF1">
    <property type="entry name" value="HOMOLOGOUS RECOMBINATION OB-FOLD PROTEIN"/>
    <property type="match status" value="1"/>
</dbReference>
<dbReference type="CTD" id="108700834"/>